<gene>
    <name evidence="2" type="ORF">HannXRQ_Chr12g0365261</name>
    <name evidence="1" type="ORF">HanXRQr2_Chr12g0535541</name>
</gene>
<evidence type="ECO:0000313" key="1">
    <source>
        <dbReference type="EMBL" id="KAF5777433.1"/>
    </source>
</evidence>
<keyword evidence="3" id="KW-1185">Reference proteome</keyword>
<sequence>MCNKHLRVTQTLHNQHQRFLFPAKHRRFIFFFIRHSSSNHSGHSDDYEHREKTCKNSAHLKILLNVKRRQVKGEEERLQKICESRRIVV</sequence>
<accession>A0A251T2G9</accession>
<dbReference type="EMBL" id="MNCJ02000327">
    <property type="protein sequence ID" value="KAF5777433.1"/>
    <property type="molecule type" value="Genomic_DNA"/>
</dbReference>
<reference evidence="1 3" key="1">
    <citation type="journal article" date="2017" name="Nature">
        <title>The sunflower genome provides insights into oil metabolism, flowering and Asterid evolution.</title>
        <authorList>
            <person name="Badouin H."/>
            <person name="Gouzy J."/>
            <person name="Grassa C.J."/>
            <person name="Murat F."/>
            <person name="Staton S.E."/>
            <person name="Cottret L."/>
            <person name="Lelandais-Briere C."/>
            <person name="Owens G.L."/>
            <person name="Carrere S."/>
            <person name="Mayjonade B."/>
            <person name="Legrand L."/>
            <person name="Gill N."/>
            <person name="Kane N.C."/>
            <person name="Bowers J.E."/>
            <person name="Hubner S."/>
            <person name="Bellec A."/>
            <person name="Berard A."/>
            <person name="Berges H."/>
            <person name="Blanchet N."/>
            <person name="Boniface M.C."/>
            <person name="Brunel D."/>
            <person name="Catrice O."/>
            <person name="Chaidir N."/>
            <person name="Claudel C."/>
            <person name="Donnadieu C."/>
            <person name="Faraut T."/>
            <person name="Fievet G."/>
            <person name="Helmstetter N."/>
            <person name="King M."/>
            <person name="Knapp S.J."/>
            <person name="Lai Z."/>
            <person name="Le Paslier M.C."/>
            <person name="Lippi Y."/>
            <person name="Lorenzon L."/>
            <person name="Mandel J.R."/>
            <person name="Marage G."/>
            <person name="Marchand G."/>
            <person name="Marquand E."/>
            <person name="Bret-Mestries E."/>
            <person name="Morien E."/>
            <person name="Nambeesan S."/>
            <person name="Nguyen T."/>
            <person name="Pegot-Espagnet P."/>
            <person name="Pouilly N."/>
            <person name="Raftis F."/>
            <person name="Sallet E."/>
            <person name="Schiex T."/>
            <person name="Thomas J."/>
            <person name="Vandecasteele C."/>
            <person name="Vares D."/>
            <person name="Vear F."/>
            <person name="Vautrin S."/>
            <person name="Crespi M."/>
            <person name="Mangin B."/>
            <person name="Burke J.M."/>
            <person name="Salse J."/>
            <person name="Munos S."/>
            <person name="Vincourt P."/>
            <person name="Rieseberg L.H."/>
            <person name="Langlade N.B."/>
        </authorList>
    </citation>
    <scope>NUCLEOTIDE SEQUENCE [LARGE SCALE GENOMIC DNA]</scope>
    <source>
        <strain evidence="3">cv. SF193</strain>
        <tissue evidence="1">Leaves</tissue>
    </source>
</reference>
<organism evidence="2 3">
    <name type="scientific">Helianthus annuus</name>
    <name type="common">Common sunflower</name>
    <dbReference type="NCBI Taxonomy" id="4232"/>
    <lineage>
        <taxon>Eukaryota</taxon>
        <taxon>Viridiplantae</taxon>
        <taxon>Streptophyta</taxon>
        <taxon>Embryophyta</taxon>
        <taxon>Tracheophyta</taxon>
        <taxon>Spermatophyta</taxon>
        <taxon>Magnoliopsida</taxon>
        <taxon>eudicotyledons</taxon>
        <taxon>Gunneridae</taxon>
        <taxon>Pentapetalae</taxon>
        <taxon>asterids</taxon>
        <taxon>campanulids</taxon>
        <taxon>Asterales</taxon>
        <taxon>Asteraceae</taxon>
        <taxon>Asteroideae</taxon>
        <taxon>Heliantheae alliance</taxon>
        <taxon>Heliantheae</taxon>
        <taxon>Helianthus</taxon>
    </lineage>
</organism>
<name>A0A251T2G9_HELAN</name>
<dbReference type="Gramene" id="mRNA:HanXRQr2_Chr12g0535541">
    <property type="protein sequence ID" value="mRNA:HanXRQr2_Chr12g0535541"/>
    <property type="gene ID" value="HanXRQr2_Chr12g0535541"/>
</dbReference>
<proteinExistence type="predicted"/>
<reference evidence="2" key="2">
    <citation type="submission" date="2017-02" db="EMBL/GenBank/DDBJ databases">
        <title>Sunflower complete genome.</title>
        <authorList>
            <person name="Langlade N."/>
            <person name="Munos S."/>
        </authorList>
    </citation>
    <scope>NUCLEOTIDE SEQUENCE [LARGE SCALE GENOMIC DNA]</scope>
    <source>
        <tissue evidence="2">Leaves</tissue>
    </source>
</reference>
<dbReference type="Proteomes" id="UP000215914">
    <property type="component" value="Chromosome 12"/>
</dbReference>
<dbReference type="AlphaFoldDB" id="A0A251T2G9"/>
<dbReference type="InParanoid" id="A0A251T2G9"/>
<protein>
    <submittedName>
        <fullName evidence="2">Uncharacterized protein</fullName>
    </submittedName>
</protein>
<reference evidence="1" key="3">
    <citation type="submission" date="2020-06" db="EMBL/GenBank/DDBJ databases">
        <title>Helianthus annuus Genome sequencing and assembly Release 2.</title>
        <authorList>
            <person name="Gouzy J."/>
            <person name="Langlade N."/>
            <person name="Munos S."/>
        </authorList>
    </citation>
    <scope>NUCLEOTIDE SEQUENCE</scope>
    <source>
        <tissue evidence="1">Leaves</tissue>
    </source>
</reference>
<evidence type="ECO:0000313" key="2">
    <source>
        <dbReference type="EMBL" id="OTG04696.1"/>
    </source>
</evidence>
<dbReference type="EMBL" id="CM007901">
    <property type="protein sequence ID" value="OTG04696.1"/>
    <property type="molecule type" value="Genomic_DNA"/>
</dbReference>
<evidence type="ECO:0000313" key="3">
    <source>
        <dbReference type="Proteomes" id="UP000215914"/>
    </source>
</evidence>